<keyword evidence="4" id="KW-1185">Reference proteome</keyword>
<evidence type="ECO:0000313" key="3">
    <source>
        <dbReference type="EMBL" id="PPE06143.1"/>
    </source>
</evidence>
<feature type="coiled-coil region" evidence="1">
    <location>
        <begin position="263"/>
        <end position="290"/>
    </location>
</feature>
<dbReference type="AlphaFoldDB" id="A0A2S5RFQ5"/>
<accession>A0A2S5RFQ5</accession>
<dbReference type="RefSeq" id="WP_028126589.1">
    <property type="nucleotide sequence ID" value="NZ_PHNE01000001.1"/>
</dbReference>
<keyword evidence="1" id="KW-0175">Coiled coil</keyword>
<dbReference type="Pfam" id="PF25888">
    <property type="entry name" value="WHD_DnaB"/>
    <property type="match status" value="1"/>
</dbReference>
<organism evidence="3 4">
    <name type="scientific">Williamsoniiplasma lucivorax</name>
    <dbReference type="NCBI Taxonomy" id="209274"/>
    <lineage>
        <taxon>Bacteria</taxon>
        <taxon>Bacillati</taxon>
        <taxon>Mycoplasmatota</taxon>
        <taxon>Mollicutes</taxon>
        <taxon>Entomoplasmatales</taxon>
        <taxon>Williamsoniiplasma</taxon>
    </lineage>
</organism>
<evidence type="ECO:0000259" key="2">
    <source>
        <dbReference type="Pfam" id="PF25888"/>
    </source>
</evidence>
<gene>
    <name evidence="3" type="primary">dnaB</name>
    <name evidence="3" type="ORF">ELUCI_v1c04340</name>
</gene>
<sequence length="399" mass="46370">MEKTTMIYSIELKDSDILAQQPNLVTLYQPIIGSSAVGLYHSLFNEYKTLRKLKLKLETPRLNKISGLTEKQFADDLKKLESLRLVKTLVSKNGKSIIYQIFAPLDIEEFFNNAMFEQALTKKIGLENLEIIKFTNQEVVSKNINESEYDEVTAIFEDVFADEIDEMENTPTLRETMVVQFKHKKNSLFDKFINVEILNKILIENNVALDLKSRRNQKLFVEALTKQNFTEKTLAKLITSAFNFETAKIETEIFYKNLNSLIAKKLKKDIKGMENNLTAEQIEYVNLMENLTPEEYIFEMAHHLADYATRKMIAILQEKYALLNGPINCMIQHSIHKNNKIVPNYIYKIADSLNTYSINKTVDVLSYLNFFQKENNEHSEELVPINWTKTDEELIALFE</sequence>
<protein>
    <submittedName>
        <fullName evidence="3">Chromosome replication initiation and membrane attachment protein</fullName>
    </submittedName>
</protein>
<proteinExistence type="predicted"/>
<name>A0A2S5RFQ5_9MOLU</name>
<evidence type="ECO:0000256" key="1">
    <source>
        <dbReference type="SAM" id="Coils"/>
    </source>
</evidence>
<feature type="domain" description="Replicative helicase loading/DNA remodeling protein DnaB N-terminal winged helix" evidence="2">
    <location>
        <begin position="12"/>
        <end position="190"/>
    </location>
</feature>
<comment type="caution">
    <text evidence="3">The sequence shown here is derived from an EMBL/GenBank/DDBJ whole genome shotgun (WGS) entry which is preliminary data.</text>
</comment>
<dbReference type="EMBL" id="PHNE01000001">
    <property type="protein sequence ID" value="PPE06143.1"/>
    <property type="molecule type" value="Genomic_DNA"/>
</dbReference>
<reference evidence="3 4" key="1">
    <citation type="submission" date="2017-11" db="EMBL/GenBank/DDBJ databases">
        <title>Genome sequence of Entomoplasma lucivorax PIPN-2 (ATCC 49196).</title>
        <authorList>
            <person name="Lo W.-S."/>
            <person name="Gasparich G.E."/>
            <person name="Kuo C.-H."/>
        </authorList>
    </citation>
    <scope>NUCLEOTIDE SEQUENCE [LARGE SCALE GENOMIC DNA]</scope>
    <source>
        <strain evidence="3 4">PIPN-2</strain>
    </source>
</reference>
<evidence type="ECO:0000313" key="4">
    <source>
        <dbReference type="Proteomes" id="UP000237865"/>
    </source>
</evidence>
<dbReference type="STRING" id="1399797.GCA_000518285_00755"/>
<dbReference type="Proteomes" id="UP000237865">
    <property type="component" value="Unassembled WGS sequence"/>
</dbReference>
<dbReference type="InterPro" id="IPR058660">
    <property type="entry name" value="WHD_DnaB"/>
</dbReference>